<reference evidence="4" key="1">
    <citation type="submission" date="2021-07" db="EMBL/GenBank/DDBJ databases">
        <authorList>
            <person name="Catto M.A."/>
            <person name="Jacobson A."/>
            <person name="Kennedy G."/>
            <person name="Labadie P."/>
            <person name="Hunt B.G."/>
            <person name="Srinivasan R."/>
        </authorList>
    </citation>
    <scope>NUCLEOTIDE SEQUENCE</scope>
    <source>
        <strain evidence="4">PL_HMW_Pooled</strain>
        <tissue evidence="4">Head</tissue>
    </source>
</reference>
<feature type="compositionally biased region" description="Basic and acidic residues" evidence="1">
    <location>
        <begin position="362"/>
        <end position="379"/>
    </location>
</feature>
<evidence type="ECO:0000313" key="5">
    <source>
        <dbReference type="Proteomes" id="UP001219518"/>
    </source>
</evidence>
<dbReference type="InterPro" id="IPR003323">
    <property type="entry name" value="OTU_dom"/>
</dbReference>
<dbReference type="InterPro" id="IPR050951">
    <property type="entry name" value="Retrovirus_Pol_polyprotein"/>
</dbReference>
<reference evidence="4" key="2">
    <citation type="journal article" date="2023" name="BMC Genomics">
        <title>Pest status, molecular evolution, and epigenetic factors derived from the genome assembly of Frankliniella fusca, a thysanopteran phytovirus vector.</title>
        <authorList>
            <person name="Catto M.A."/>
            <person name="Labadie P.E."/>
            <person name="Jacobson A.L."/>
            <person name="Kennedy G.G."/>
            <person name="Srinivasan R."/>
            <person name="Hunt B.G."/>
        </authorList>
    </citation>
    <scope>NUCLEOTIDE SEQUENCE</scope>
    <source>
        <strain evidence="4">PL_HMW_Pooled</strain>
    </source>
</reference>
<sequence>MHPVPIPARAMAQVGVDIAQLPEMDGFKYICVAICYFTKYSEARALPDKSAAGIARFLYEDVICRHGCPETFISDQGREFCNDLMTELFRLTGARQRVTSPYHPQANGLVERKNRTIKNTFLKVLLAKEMQWPQILPGVLFAHRAAKHASTGRNPRMPAELPKERADDTSEGEEDVDDPAEGNDKEDIEEEEEEKEDIDDTVFENVIEQMAQVEDAITEAAMRNIKKAQARHAKKLRTTSDTLKLFVGQSVFLENMKRKDRKGGKLVEGPRDGPYKVVEIHENKLVTLQNQLGCILKTKYNIKQCVPYSIAVLGKKRKSAHTKDEYGSMEVDNEHAVEKQDKNGHEKSDRSKDSYRPANEISSEKAEANDPDQSARSEDSDILIQSPANEKSPGKDKADHDQSSRSENDREHAKCPENPSSGTYLESEVCLHTPFNTSSICVSGGRVFNPPTRDWKLATCKHLKINVKDESIVSDSIKDPKPLTKSKELQPIIGDGNCYFRSLSMILTGSENYHAAIRRKLVAYMQKEPSVAKYTGKASSAMYVKESAMANLKVFATEIEIIATAMWLKIDVYTESVNNERQLFTASGKLADGPSTENAIYIKNTNRNHYDVVLDVMYTVRNFVVN</sequence>
<evidence type="ECO:0000256" key="1">
    <source>
        <dbReference type="SAM" id="MobiDB-lite"/>
    </source>
</evidence>
<dbReference type="GO" id="GO:0015074">
    <property type="term" value="P:DNA integration"/>
    <property type="evidence" value="ECO:0007669"/>
    <property type="project" value="InterPro"/>
</dbReference>
<evidence type="ECO:0000259" key="3">
    <source>
        <dbReference type="PROSITE" id="PS50994"/>
    </source>
</evidence>
<dbReference type="Pfam" id="PF00665">
    <property type="entry name" value="rve"/>
    <property type="match status" value="1"/>
</dbReference>
<dbReference type="Pfam" id="PF02338">
    <property type="entry name" value="OTU"/>
    <property type="match status" value="1"/>
</dbReference>
<dbReference type="SUPFAM" id="SSF53098">
    <property type="entry name" value="Ribonuclease H-like"/>
    <property type="match status" value="1"/>
</dbReference>
<dbReference type="InterPro" id="IPR012337">
    <property type="entry name" value="RNaseH-like_sf"/>
</dbReference>
<dbReference type="PROSITE" id="PS50994">
    <property type="entry name" value="INTEGRASE"/>
    <property type="match status" value="1"/>
</dbReference>
<feature type="region of interest" description="Disordered" evidence="1">
    <location>
        <begin position="149"/>
        <end position="198"/>
    </location>
</feature>
<proteinExistence type="predicted"/>
<dbReference type="SUPFAM" id="SSF54001">
    <property type="entry name" value="Cysteine proteinases"/>
    <property type="match status" value="1"/>
</dbReference>
<feature type="region of interest" description="Disordered" evidence="1">
    <location>
        <begin position="316"/>
        <end position="423"/>
    </location>
</feature>
<dbReference type="Gene3D" id="3.30.420.10">
    <property type="entry name" value="Ribonuclease H-like superfamily/Ribonuclease H"/>
    <property type="match status" value="1"/>
</dbReference>
<evidence type="ECO:0000313" key="4">
    <source>
        <dbReference type="EMBL" id="KAK3933197.1"/>
    </source>
</evidence>
<dbReference type="PROSITE" id="PS50802">
    <property type="entry name" value="OTU"/>
    <property type="match status" value="1"/>
</dbReference>
<dbReference type="InterPro" id="IPR038765">
    <property type="entry name" value="Papain-like_cys_pep_sf"/>
</dbReference>
<accession>A0AAE1I4D1</accession>
<evidence type="ECO:0000259" key="2">
    <source>
        <dbReference type="PROSITE" id="PS50802"/>
    </source>
</evidence>
<feature type="domain" description="Integrase catalytic" evidence="3">
    <location>
        <begin position="1"/>
        <end position="163"/>
    </location>
</feature>
<dbReference type="PANTHER" id="PTHR37984:SF5">
    <property type="entry name" value="PROTEIN NYNRIN-LIKE"/>
    <property type="match status" value="1"/>
</dbReference>
<keyword evidence="5" id="KW-1185">Reference proteome</keyword>
<dbReference type="CDD" id="cd22755">
    <property type="entry name" value="OTU_CeDUB-like"/>
    <property type="match status" value="1"/>
</dbReference>
<dbReference type="Gene3D" id="3.90.70.80">
    <property type="match status" value="1"/>
</dbReference>
<feature type="compositionally biased region" description="Basic and acidic residues" evidence="1">
    <location>
        <begin position="321"/>
        <end position="355"/>
    </location>
</feature>
<name>A0AAE1I4D1_9NEOP</name>
<dbReference type="InterPro" id="IPR036397">
    <property type="entry name" value="RNaseH_sf"/>
</dbReference>
<feature type="compositionally biased region" description="Acidic residues" evidence="1">
    <location>
        <begin position="169"/>
        <end position="198"/>
    </location>
</feature>
<feature type="domain" description="OTU" evidence="2">
    <location>
        <begin position="487"/>
        <end position="616"/>
    </location>
</feature>
<organism evidence="4 5">
    <name type="scientific">Frankliniella fusca</name>
    <dbReference type="NCBI Taxonomy" id="407009"/>
    <lineage>
        <taxon>Eukaryota</taxon>
        <taxon>Metazoa</taxon>
        <taxon>Ecdysozoa</taxon>
        <taxon>Arthropoda</taxon>
        <taxon>Hexapoda</taxon>
        <taxon>Insecta</taxon>
        <taxon>Pterygota</taxon>
        <taxon>Neoptera</taxon>
        <taxon>Paraneoptera</taxon>
        <taxon>Thysanoptera</taxon>
        <taxon>Terebrantia</taxon>
        <taxon>Thripoidea</taxon>
        <taxon>Thripidae</taxon>
        <taxon>Frankliniella</taxon>
    </lineage>
</organism>
<dbReference type="EMBL" id="JAHWGI010001443">
    <property type="protein sequence ID" value="KAK3933197.1"/>
    <property type="molecule type" value="Genomic_DNA"/>
</dbReference>
<dbReference type="PANTHER" id="PTHR37984">
    <property type="entry name" value="PROTEIN CBG26694"/>
    <property type="match status" value="1"/>
</dbReference>
<dbReference type="Proteomes" id="UP001219518">
    <property type="component" value="Unassembled WGS sequence"/>
</dbReference>
<dbReference type="InterPro" id="IPR001584">
    <property type="entry name" value="Integrase_cat-core"/>
</dbReference>
<protein>
    <submittedName>
        <fullName evidence="4">Gag-Pol polyprotein</fullName>
    </submittedName>
</protein>
<dbReference type="GO" id="GO:0003676">
    <property type="term" value="F:nucleic acid binding"/>
    <property type="evidence" value="ECO:0007669"/>
    <property type="project" value="InterPro"/>
</dbReference>
<gene>
    <name evidence="4" type="ORF">KUF71_017458</name>
</gene>
<comment type="caution">
    <text evidence="4">The sequence shown here is derived from an EMBL/GenBank/DDBJ whole genome shotgun (WGS) entry which is preliminary data.</text>
</comment>
<feature type="compositionally biased region" description="Basic and acidic residues" evidence="1">
    <location>
        <begin position="392"/>
        <end position="415"/>
    </location>
</feature>
<dbReference type="AlphaFoldDB" id="A0AAE1I4D1"/>